<accession>A0A9Q9DWU5</accession>
<feature type="compositionally biased region" description="Polar residues" evidence="1">
    <location>
        <begin position="1"/>
        <end position="32"/>
    </location>
</feature>
<evidence type="ECO:0000313" key="3">
    <source>
        <dbReference type="Proteomes" id="UP001056012"/>
    </source>
</evidence>
<sequence length="261" mass="29801">MTYTNTSTAFEPSESTPHNYQMSTMPPSSTTKPYDDQMHDSSDEELTKSHHDHISESQGLHLVVDFAWSKFRNIINQKLPDGRLEPLYVQHFRPTKPQLRFGYADPTDPTKERKADIASGTINNVAIDGECMIHGRTIHIKPLKRWRTQYNYLSHAIPSVNSDPVPINWVAKCSLKYWNFVCINTQTQEPIAKFSVNFWAIKQVGNIYFEKPREMISQEVLDELVVTGMTIVYIMMTRTNNPFNIVGAVFAKTGKVEGSEA</sequence>
<dbReference type="Proteomes" id="UP001056012">
    <property type="component" value="Chromosome 8"/>
</dbReference>
<evidence type="ECO:0000256" key="1">
    <source>
        <dbReference type="SAM" id="MobiDB-lite"/>
    </source>
</evidence>
<dbReference type="OrthoDB" id="4725912at2759"/>
<feature type="region of interest" description="Disordered" evidence="1">
    <location>
        <begin position="1"/>
        <end position="53"/>
    </location>
</feature>
<proteinExistence type="predicted"/>
<name>A0A9Q9DWU5_CURCL</name>
<gene>
    <name evidence="2" type="ORF">yc1106_09511</name>
</gene>
<keyword evidence="3" id="KW-1185">Reference proteome</keyword>
<dbReference type="AlphaFoldDB" id="A0A9Q9DWU5"/>
<reference evidence="2" key="1">
    <citation type="submission" date="2021-12" db="EMBL/GenBank/DDBJ databases">
        <title>Curvularia clavata genome.</title>
        <authorList>
            <person name="Cao Y."/>
        </authorList>
    </citation>
    <scope>NUCLEOTIDE SEQUENCE</scope>
    <source>
        <strain evidence="2">Yc1106</strain>
    </source>
</reference>
<evidence type="ECO:0000313" key="2">
    <source>
        <dbReference type="EMBL" id="USP82237.1"/>
    </source>
</evidence>
<feature type="compositionally biased region" description="Basic and acidic residues" evidence="1">
    <location>
        <begin position="33"/>
        <end position="53"/>
    </location>
</feature>
<dbReference type="VEuPathDB" id="FungiDB:yc1106_09511"/>
<organism evidence="2 3">
    <name type="scientific">Curvularia clavata</name>
    <dbReference type="NCBI Taxonomy" id="95742"/>
    <lineage>
        <taxon>Eukaryota</taxon>
        <taxon>Fungi</taxon>
        <taxon>Dikarya</taxon>
        <taxon>Ascomycota</taxon>
        <taxon>Pezizomycotina</taxon>
        <taxon>Dothideomycetes</taxon>
        <taxon>Pleosporomycetidae</taxon>
        <taxon>Pleosporales</taxon>
        <taxon>Pleosporineae</taxon>
        <taxon>Pleosporaceae</taxon>
        <taxon>Curvularia</taxon>
    </lineage>
</organism>
<protein>
    <submittedName>
        <fullName evidence="2">Uncharacterized protein</fullName>
    </submittedName>
</protein>
<dbReference type="EMBL" id="CP089281">
    <property type="protein sequence ID" value="USP82237.1"/>
    <property type="molecule type" value="Genomic_DNA"/>
</dbReference>